<proteinExistence type="predicted"/>
<dbReference type="GO" id="GO:0005524">
    <property type="term" value="F:ATP binding"/>
    <property type="evidence" value="ECO:0007669"/>
    <property type="project" value="UniProtKB-UniRule"/>
</dbReference>
<dbReference type="Gene3D" id="3.30.200.20">
    <property type="entry name" value="Phosphorylase Kinase, domain 1"/>
    <property type="match status" value="1"/>
</dbReference>
<feature type="binding site" evidence="1">
    <location>
        <position position="106"/>
    </location>
    <ligand>
        <name>ATP</name>
        <dbReference type="ChEBI" id="CHEBI:30616"/>
    </ligand>
</feature>
<evidence type="ECO:0000256" key="1">
    <source>
        <dbReference type="PROSITE-ProRule" id="PRU10141"/>
    </source>
</evidence>
<keyword evidence="4" id="KW-1185">Reference proteome</keyword>
<dbReference type="HOGENOM" id="CLU_1611843_0_0_1"/>
<dbReference type="SUPFAM" id="SSF56112">
    <property type="entry name" value="Protein kinase-like (PK-like)"/>
    <property type="match status" value="1"/>
</dbReference>
<organism evidence="3 4">
    <name type="scientific">Sphaerobolus stellatus (strain SS14)</name>
    <dbReference type="NCBI Taxonomy" id="990650"/>
    <lineage>
        <taxon>Eukaryota</taxon>
        <taxon>Fungi</taxon>
        <taxon>Dikarya</taxon>
        <taxon>Basidiomycota</taxon>
        <taxon>Agaricomycotina</taxon>
        <taxon>Agaricomycetes</taxon>
        <taxon>Phallomycetidae</taxon>
        <taxon>Geastrales</taxon>
        <taxon>Sphaerobolaceae</taxon>
        <taxon>Sphaerobolus</taxon>
    </lineage>
</organism>
<evidence type="ECO:0000313" key="4">
    <source>
        <dbReference type="Proteomes" id="UP000054279"/>
    </source>
</evidence>
<reference evidence="3 4" key="1">
    <citation type="submission" date="2014-06" db="EMBL/GenBank/DDBJ databases">
        <title>Evolutionary Origins and Diversification of the Mycorrhizal Mutualists.</title>
        <authorList>
            <consortium name="DOE Joint Genome Institute"/>
            <consortium name="Mycorrhizal Genomics Consortium"/>
            <person name="Kohler A."/>
            <person name="Kuo A."/>
            <person name="Nagy L.G."/>
            <person name="Floudas D."/>
            <person name="Copeland A."/>
            <person name="Barry K.W."/>
            <person name="Cichocki N."/>
            <person name="Veneault-Fourrey C."/>
            <person name="LaButti K."/>
            <person name="Lindquist E.A."/>
            <person name="Lipzen A."/>
            <person name="Lundell T."/>
            <person name="Morin E."/>
            <person name="Murat C."/>
            <person name="Riley R."/>
            <person name="Ohm R."/>
            <person name="Sun H."/>
            <person name="Tunlid A."/>
            <person name="Henrissat B."/>
            <person name="Grigoriev I.V."/>
            <person name="Hibbett D.S."/>
            <person name="Martin F."/>
        </authorList>
    </citation>
    <scope>NUCLEOTIDE SEQUENCE [LARGE SCALE GENOMIC DNA]</scope>
    <source>
        <strain evidence="3 4">SS14</strain>
    </source>
</reference>
<dbReference type="InterPro" id="IPR011009">
    <property type="entry name" value="Kinase-like_dom_sf"/>
</dbReference>
<dbReference type="OrthoDB" id="10261027at2759"/>
<dbReference type="Proteomes" id="UP000054279">
    <property type="component" value="Unassembled WGS sequence"/>
</dbReference>
<dbReference type="GO" id="GO:0004672">
    <property type="term" value="F:protein kinase activity"/>
    <property type="evidence" value="ECO:0007669"/>
    <property type="project" value="InterPro"/>
</dbReference>
<gene>
    <name evidence="3" type="ORF">M422DRAFT_55190</name>
</gene>
<dbReference type="EMBL" id="KN837345">
    <property type="protein sequence ID" value="KIJ27154.1"/>
    <property type="molecule type" value="Genomic_DNA"/>
</dbReference>
<dbReference type="InterPro" id="IPR000719">
    <property type="entry name" value="Prot_kinase_dom"/>
</dbReference>
<sequence length="165" mass="18607">MLSGNDQKILAAIQNQDGVQKRMEDLLVTVLKGVERLGSDKSPEARFLQNVSHVLQWMSKGHSQMISEDWVITSLEVNFYSRDAIGQGSFGVVFTGQWNAARVAIKQMYSDDARTLTETDRKKWLTRVYSGQNIHTFKIPLGRTTLHHPNILNLYGACLEATLLT</sequence>
<dbReference type="InterPro" id="IPR017441">
    <property type="entry name" value="Protein_kinase_ATP_BS"/>
</dbReference>
<keyword evidence="1" id="KW-0067">ATP-binding</keyword>
<accession>A0A0C9TZ91</accession>
<keyword evidence="1" id="KW-0547">Nucleotide-binding</keyword>
<protein>
    <recommendedName>
        <fullName evidence="2">Protein kinase domain-containing protein</fullName>
    </recommendedName>
</protein>
<feature type="domain" description="Protein kinase" evidence="2">
    <location>
        <begin position="79"/>
        <end position="165"/>
    </location>
</feature>
<dbReference type="PROSITE" id="PS00107">
    <property type="entry name" value="PROTEIN_KINASE_ATP"/>
    <property type="match status" value="1"/>
</dbReference>
<evidence type="ECO:0000313" key="3">
    <source>
        <dbReference type="EMBL" id="KIJ27154.1"/>
    </source>
</evidence>
<dbReference type="AlphaFoldDB" id="A0A0C9TZ91"/>
<name>A0A0C9TZ91_SPHS4</name>
<evidence type="ECO:0000259" key="2">
    <source>
        <dbReference type="PROSITE" id="PS50011"/>
    </source>
</evidence>
<dbReference type="PROSITE" id="PS50011">
    <property type="entry name" value="PROTEIN_KINASE_DOM"/>
    <property type="match status" value="1"/>
</dbReference>